<keyword evidence="2" id="KW-1185">Reference proteome</keyword>
<protein>
    <submittedName>
        <fullName evidence="1">DUF2334 domain-containing protein</fullName>
    </submittedName>
</protein>
<dbReference type="CDD" id="cd11374">
    <property type="entry name" value="CE4_u10"/>
    <property type="match status" value="1"/>
</dbReference>
<gene>
    <name evidence="1" type="ORF">DZC52_04740</name>
</gene>
<dbReference type="RefSeq" id="WP_116649977.1">
    <property type="nucleotide sequence ID" value="NZ_QUZK01000021.1"/>
</dbReference>
<comment type="caution">
    <text evidence="1">The sequence shown here is derived from an EMBL/GenBank/DDBJ whole genome shotgun (WGS) entry which is preliminary data.</text>
</comment>
<evidence type="ECO:0000313" key="2">
    <source>
        <dbReference type="Proteomes" id="UP000260351"/>
    </source>
</evidence>
<dbReference type="SUPFAM" id="SSF88713">
    <property type="entry name" value="Glycoside hydrolase/deacetylase"/>
    <property type="match status" value="1"/>
</dbReference>
<name>A0A3E1KAH1_9GAMM</name>
<dbReference type="InterPro" id="IPR018763">
    <property type="entry name" value="DUF2334"/>
</dbReference>
<proteinExistence type="predicted"/>
<accession>A0A3E1KAH1</accession>
<dbReference type="EMBL" id="QUZK01000021">
    <property type="protein sequence ID" value="RFF31371.1"/>
    <property type="molecule type" value="Genomic_DNA"/>
</dbReference>
<dbReference type="GO" id="GO:0005975">
    <property type="term" value="P:carbohydrate metabolic process"/>
    <property type="evidence" value="ECO:0007669"/>
    <property type="project" value="InterPro"/>
</dbReference>
<organism evidence="1 2">
    <name type="scientific">Wenzhouxiangella sediminis</name>
    <dbReference type="NCBI Taxonomy" id="1792836"/>
    <lineage>
        <taxon>Bacteria</taxon>
        <taxon>Pseudomonadati</taxon>
        <taxon>Pseudomonadota</taxon>
        <taxon>Gammaproteobacteria</taxon>
        <taxon>Chromatiales</taxon>
        <taxon>Wenzhouxiangellaceae</taxon>
        <taxon>Wenzhouxiangella</taxon>
    </lineage>
</organism>
<sequence length="223" mass="25184">MRPDISIHDVMPETLHRVDEQMEMIARACPGPVTLLVVPGKQWRQDDLERLRAWSAEGHALAGHGWNHRAQRIKGIKHRLHSLFVSRDCAEHLALDRGGIVDLMKRNRQWFVDHDLPAPELYVPPAWALGPVRAPDLSETGFARVETMSGYLDIATARFQRSALVGFEAASAWQVPVLKLSNAFNRLLARRLPLRVALHPDDHRLPLAGDLRRWLVRAAGTHG</sequence>
<dbReference type="InterPro" id="IPR011330">
    <property type="entry name" value="Glyco_hydro/deAcase_b/a-brl"/>
</dbReference>
<dbReference type="AlphaFoldDB" id="A0A3E1KAH1"/>
<dbReference type="OrthoDB" id="9793440at2"/>
<dbReference type="Gene3D" id="3.20.20.370">
    <property type="entry name" value="Glycoside hydrolase/deacetylase"/>
    <property type="match status" value="1"/>
</dbReference>
<dbReference type="Proteomes" id="UP000260351">
    <property type="component" value="Unassembled WGS sequence"/>
</dbReference>
<dbReference type="Pfam" id="PF10096">
    <property type="entry name" value="DUF2334"/>
    <property type="match status" value="1"/>
</dbReference>
<evidence type="ECO:0000313" key="1">
    <source>
        <dbReference type="EMBL" id="RFF31371.1"/>
    </source>
</evidence>
<reference evidence="1 2" key="1">
    <citation type="submission" date="2018-08" db="EMBL/GenBank/DDBJ databases">
        <title>Wenzhouxiangella salilacus sp. nov., a novel bacterium isolated from a saline lake in Xinjiang Province, China.</title>
        <authorList>
            <person name="Han S."/>
        </authorList>
    </citation>
    <scope>NUCLEOTIDE SEQUENCE [LARGE SCALE GENOMIC DNA]</scope>
    <source>
        <strain evidence="1 2">XDB06</strain>
    </source>
</reference>